<name>A0A7C4RZ89_FERPE</name>
<dbReference type="Gene3D" id="3.40.50.1400">
    <property type="match status" value="1"/>
</dbReference>
<evidence type="ECO:0000256" key="1">
    <source>
        <dbReference type="ARBA" id="ARBA00022723"/>
    </source>
</evidence>
<evidence type="ECO:0000313" key="3">
    <source>
        <dbReference type="EMBL" id="HGQ77723.1"/>
    </source>
</evidence>
<sequence>MRDNKKIVLMIAHGSRINETKYICEKVRDDLEGLTGERVEIAYMELAKPSIEEKVEELYNDGYRRFVVLPFFLFSGMHIKSDIPEVLNALCEKYGISYVMARSIEYDRRLADILKERLQEIGDF</sequence>
<gene>
    <name evidence="4" type="ORF">ENT72_08440</name>
    <name evidence="3" type="ORF">ENU12_07480</name>
</gene>
<dbReference type="GO" id="GO:0016829">
    <property type="term" value="F:lyase activity"/>
    <property type="evidence" value="ECO:0007669"/>
    <property type="project" value="UniProtKB-KW"/>
</dbReference>
<evidence type="ECO:0000313" key="4">
    <source>
        <dbReference type="EMBL" id="HGU42918.1"/>
    </source>
</evidence>
<dbReference type="EMBL" id="DSZT01000276">
    <property type="protein sequence ID" value="HGU42918.1"/>
    <property type="molecule type" value="Genomic_DNA"/>
</dbReference>
<dbReference type="InterPro" id="IPR002762">
    <property type="entry name" value="CbiX-like"/>
</dbReference>
<proteinExistence type="predicted"/>
<keyword evidence="2" id="KW-0456">Lyase</keyword>
<dbReference type="GO" id="GO:0046872">
    <property type="term" value="F:metal ion binding"/>
    <property type="evidence" value="ECO:0007669"/>
    <property type="project" value="UniProtKB-KW"/>
</dbReference>
<dbReference type="SUPFAM" id="SSF53800">
    <property type="entry name" value="Chelatase"/>
    <property type="match status" value="1"/>
</dbReference>
<reference evidence="4" key="1">
    <citation type="journal article" date="2020" name="mSystems">
        <title>Genome- and Community-Level Interaction Insights into Carbon Utilization and Element Cycling Functions of Hydrothermarchaeota in Hydrothermal Sediment.</title>
        <authorList>
            <person name="Zhou Z."/>
            <person name="Liu Y."/>
            <person name="Xu W."/>
            <person name="Pan J."/>
            <person name="Luo Z.H."/>
            <person name="Li M."/>
        </authorList>
    </citation>
    <scope>NUCLEOTIDE SEQUENCE [LARGE SCALE GENOMIC DNA]</scope>
    <source>
        <strain evidence="4">SpSt-604</strain>
        <strain evidence="3">SpSt-640</strain>
    </source>
</reference>
<keyword evidence="1" id="KW-0479">Metal-binding</keyword>
<dbReference type="PANTHER" id="PTHR33542">
    <property type="entry name" value="SIROHYDROCHLORIN FERROCHELATASE, CHLOROPLASTIC"/>
    <property type="match status" value="1"/>
</dbReference>
<dbReference type="Pfam" id="PF01903">
    <property type="entry name" value="CbiX"/>
    <property type="match status" value="1"/>
</dbReference>
<dbReference type="AlphaFoldDB" id="A0A7C4RZ89"/>
<dbReference type="InterPro" id="IPR050963">
    <property type="entry name" value="Sirohydro_Cobaltochel/CbiX"/>
</dbReference>
<comment type="caution">
    <text evidence="4">The sequence shown here is derived from an EMBL/GenBank/DDBJ whole genome shotgun (WGS) entry which is preliminary data.</text>
</comment>
<protein>
    <submittedName>
        <fullName evidence="4">Cobalamin biosynthesis protein CbiX</fullName>
    </submittedName>
</protein>
<dbReference type="CDD" id="cd03416">
    <property type="entry name" value="CbiX_SirB_N"/>
    <property type="match status" value="1"/>
</dbReference>
<dbReference type="EMBL" id="DTBH01000153">
    <property type="protein sequence ID" value="HGQ77723.1"/>
    <property type="molecule type" value="Genomic_DNA"/>
</dbReference>
<accession>A0A7C4RZ89</accession>
<dbReference type="PANTHER" id="PTHR33542:SF3">
    <property type="entry name" value="SIROHYDROCHLORIN FERROCHELATASE, CHLOROPLASTIC"/>
    <property type="match status" value="1"/>
</dbReference>
<organism evidence="4">
    <name type="scientific">Fervidobacterium pennivorans</name>
    <dbReference type="NCBI Taxonomy" id="93466"/>
    <lineage>
        <taxon>Bacteria</taxon>
        <taxon>Thermotogati</taxon>
        <taxon>Thermotogota</taxon>
        <taxon>Thermotogae</taxon>
        <taxon>Thermotogales</taxon>
        <taxon>Fervidobacteriaceae</taxon>
        <taxon>Fervidobacterium</taxon>
    </lineage>
</organism>
<evidence type="ECO:0000256" key="2">
    <source>
        <dbReference type="ARBA" id="ARBA00023239"/>
    </source>
</evidence>